<gene>
    <name evidence="1" type="ORF">GCWU000324_02619</name>
</gene>
<dbReference type="GeneID" id="84905543"/>
<accession>C4GLP8</accession>
<comment type="caution">
    <text evidence="1">The sequence shown here is derived from an EMBL/GenBank/DDBJ whole genome shotgun (WGS) entry which is preliminary data.</text>
</comment>
<reference evidence="1" key="1">
    <citation type="submission" date="2009-04" db="EMBL/GenBank/DDBJ databases">
        <authorList>
            <person name="Weinstock G."/>
            <person name="Sodergren E."/>
            <person name="Clifton S."/>
            <person name="Fulton L."/>
            <person name="Fulton B."/>
            <person name="Courtney L."/>
            <person name="Fronick C."/>
            <person name="Harrison M."/>
            <person name="Strong C."/>
            <person name="Farmer C."/>
            <person name="Delahaunty K."/>
            <person name="Markovic C."/>
            <person name="Hall O."/>
            <person name="Minx P."/>
            <person name="Tomlinson C."/>
            <person name="Mitreva M."/>
            <person name="Nelson J."/>
            <person name="Hou S."/>
            <person name="Wollam A."/>
            <person name="Pepin K.H."/>
            <person name="Johnson M."/>
            <person name="Bhonagiri V."/>
            <person name="Nash W.E."/>
            <person name="Warren W."/>
            <person name="Chinwalla A."/>
            <person name="Mardis E.R."/>
            <person name="Wilson R.K."/>
        </authorList>
    </citation>
    <scope>NUCLEOTIDE SEQUENCE [LARGE SCALE GENOMIC DNA]</scope>
    <source>
        <strain evidence="1">ATCC 51147</strain>
    </source>
</reference>
<dbReference type="Proteomes" id="UP000003009">
    <property type="component" value="Unassembled WGS sequence"/>
</dbReference>
<dbReference type="AlphaFoldDB" id="C4GLP8"/>
<dbReference type="HOGENOM" id="CLU_1370620_0_0_4"/>
<evidence type="ECO:0000313" key="2">
    <source>
        <dbReference type="Proteomes" id="UP000003009"/>
    </source>
</evidence>
<proteinExistence type="predicted"/>
<name>C4GLP8_9NEIS</name>
<evidence type="ECO:0000313" key="1">
    <source>
        <dbReference type="EMBL" id="EEP67049.1"/>
    </source>
</evidence>
<dbReference type="RefSeq" id="WP_003798013.1">
    <property type="nucleotide sequence ID" value="NZ_GG665873.1"/>
</dbReference>
<keyword evidence="2" id="KW-1185">Reference proteome</keyword>
<dbReference type="EMBL" id="ACJW02000005">
    <property type="protein sequence ID" value="EEP67049.1"/>
    <property type="molecule type" value="Genomic_DNA"/>
</dbReference>
<protein>
    <submittedName>
        <fullName evidence="1">Uncharacterized protein</fullName>
    </submittedName>
</protein>
<organism evidence="1 2">
    <name type="scientific">Kingella oralis ATCC 51147</name>
    <dbReference type="NCBI Taxonomy" id="629741"/>
    <lineage>
        <taxon>Bacteria</taxon>
        <taxon>Pseudomonadati</taxon>
        <taxon>Pseudomonadota</taxon>
        <taxon>Betaproteobacteria</taxon>
        <taxon>Neisseriales</taxon>
        <taxon>Neisseriaceae</taxon>
        <taxon>Kingella</taxon>
    </lineage>
</organism>
<dbReference type="OrthoDB" id="797474at2"/>
<sequence length="199" mass="22664">MTSRQPENEIAADAAWYQKIMRLIRGAAMPARKSPYALAQPLPAQATHNLILDGEPGIRYYTDMHRMMAVLGWETCRRHRWLVNDIERNNNDTFADPSVFDGAEPERWLRGHPHEQYIWGVFSAFAPDAEIDLGILPDAESPTFWSLNAQPQHPQALFEIVCWDSTCTLFIGLPDKLAQRVVAEFPECRTLDKTIDEAA</sequence>